<gene>
    <name evidence="1" type="ORF">AtDm6_0231</name>
</gene>
<evidence type="ECO:0000313" key="1">
    <source>
        <dbReference type="EMBL" id="KGB26361.1"/>
    </source>
</evidence>
<keyword evidence="2" id="KW-1185">Reference proteome</keyword>
<proteinExistence type="predicted"/>
<evidence type="ECO:0000313" key="2">
    <source>
        <dbReference type="Proteomes" id="UP000029448"/>
    </source>
</evidence>
<dbReference type="AlphaFoldDB" id="A0A094ZWJ9"/>
<dbReference type="Proteomes" id="UP000029448">
    <property type="component" value="Unassembled WGS sequence"/>
</dbReference>
<accession>A0A094ZWJ9</accession>
<name>A0A094ZWJ9_9PROT</name>
<sequence length="38" mass="4638">MFNYRTMFLFPNTILAIKIKWTQDHFETDTVSKIFLIL</sequence>
<dbReference type="STRING" id="104102.AtDm6_0231"/>
<reference evidence="1 2" key="1">
    <citation type="submission" date="2014-06" db="EMBL/GenBank/DDBJ databases">
        <title>Functional and comparative genomic analyses of the Drosophila gut microbiota identify candidate symbiosis factors.</title>
        <authorList>
            <person name="Newell P.D."/>
            <person name="Chaston J.M."/>
            <person name="Douglas A.E."/>
        </authorList>
    </citation>
    <scope>NUCLEOTIDE SEQUENCE [LARGE SCALE GENOMIC DNA]</scope>
    <source>
        <strain evidence="1 2">DmCS_006</strain>
    </source>
</reference>
<comment type="caution">
    <text evidence="1">The sequence shown here is derived from an EMBL/GenBank/DDBJ whole genome shotgun (WGS) entry which is preliminary data.</text>
</comment>
<dbReference type="EMBL" id="JOKM01000010">
    <property type="protein sequence ID" value="KGB26361.1"/>
    <property type="molecule type" value="Genomic_DNA"/>
</dbReference>
<protein>
    <submittedName>
        <fullName evidence="1">Uncharacterized protein</fullName>
    </submittedName>
</protein>
<dbReference type="PATRIC" id="fig|104102.7.peg.229"/>
<organism evidence="1 2">
    <name type="scientific">Acetobacter tropicalis</name>
    <dbReference type="NCBI Taxonomy" id="104102"/>
    <lineage>
        <taxon>Bacteria</taxon>
        <taxon>Pseudomonadati</taxon>
        <taxon>Pseudomonadota</taxon>
        <taxon>Alphaproteobacteria</taxon>
        <taxon>Acetobacterales</taxon>
        <taxon>Acetobacteraceae</taxon>
        <taxon>Acetobacter</taxon>
    </lineage>
</organism>